<proteinExistence type="inferred from homology"/>
<dbReference type="GO" id="GO:0005975">
    <property type="term" value="P:carbohydrate metabolic process"/>
    <property type="evidence" value="ECO:0007669"/>
    <property type="project" value="InterPro"/>
</dbReference>
<dbReference type="CDD" id="cd00429">
    <property type="entry name" value="RPE"/>
    <property type="match status" value="1"/>
</dbReference>
<reference evidence="12" key="1">
    <citation type="submission" date="2017-02" db="EMBL/GenBank/DDBJ databases">
        <authorList>
            <person name="Varghese N."/>
            <person name="Submissions S."/>
        </authorList>
    </citation>
    <scope>NUCLEOTIDE SEQUENCE [LARGE SCALE GENOMIC DNA]</scope>
    <source>
        <strain evidence="12">M1</strain>
    </source>
</reference>
<dbReference type="FunFam" id="3.20.20.70:FF:000004">
    <property type="entry name" value="Ribulose-phosphate 3-epimerase"/>
    <property type="match status" value="1"/>
</dbReference>
<comment type="cofactor">
    <cofactor evidence="4">
        <name>Zn(2+)</name>
        <dbReference type="ChEBI" id="CHEBI:29105"/>
    </cofactor>
</comment>
<evidence type="ECO:0000256" key="5">
    <source>
        <dbReference type="ARBA" id="ARBA00001954"/>
    </source>
</evidence>
<dbReference type="GO" id="GO:0005737">
    <property type="term" value="C:cytoplasm"/>
    <property type="evidence" value="ECO:0007669"/>
    <property type="project" value="UniProtKB-ARBA"/>
</dbReference>
<dbReference type="RefSeq" id="WP_079490858.1">
    <property type="nucleotide sequence ID" value="NZ_FUZT01000004.1"/>
</dbReference>
<evidence type="ECO:0000313" key="12">
    <source>
        <dbReference type="Proteomes" id="UP000190285"/>
    </source>
</evidence>
<comment type="cofactor">
    <cofactor evidence="3">
        <name>Co(2+)</name>
        <dbReference type="ChEBI" id="CHEBI:48828"/>
    </cofactor>
</comment>
<keyword evidence="12" id="KW-1185">Reference proteome</keyword>
<dbReference type="EC" id="5.1.3.1" evidence="7 10"/>
<evidence type="ECO:0000256" key="2">
    <source>
        <dbReference type="ARBA" id="ARBA00001936"/>
    </source>
</evidence>
<evidence type="ECO:0000313" key="11">
    <source>
        <dbReference type="EMBL" id="SKC61430.1"/>
    </source>
</evidence>
<dbReference type="Gene3D" id="3.20.20.70">
    <property type="entry name" value="Aldolase class I"/>
    <property type="match status" value="1"/>
</dbReference>
<dbReference type="InterPro" id="IPR026019">
    <property type="entry name" value="Ribul_P_3_epim"/>
</dbReference>
<dbReference type="GO" id="GO:0004750">
    <property type="term" value="F:D-ribulose-phosphate 3-epimerase activity"/>
    <property type="evidence" value="ECO:0007669"/>
    <property type="project" value="UniProtKB-UniRule"/>
</dbReference>
<sequence length="217" mass="24673">MVKFFPSLMCADISNIRDEIRALEDADVDGFHLDLMDGKFVPNFALGLEDIKAIRRLTDKPLDLHLMIDEPEQYIDLFCDINIDMISVHFESCVHIDRVIKKIKNKEKKAGIAINPGTSIDSIKYLLSEVDFILIMSVNPGFAGQSFIDYVFDKVKDLKKIIDKKNHNVEIYADGALSLEKIRMLKSEKVNGFVLGTSVLFNKSKDYSEIINNLRAL</sequence>
<dbReference type="AlphaFoldDB" id="A0A1T5KCT2"/>
<dbReference type="STRING" id="36842.SAMN02194393_01685"/>
<dbReference type="InterPro" id="IPR000056">
    <property type="entry name" value="Ribul_P_3_epim-like"/>
</dbReference>
<comment type="similarity">
    <text evidence="6">Belongs to the ribulose-phosphate 3-epimerase family.</text>
</comment>
<keyword evidence="9" id="KW-0413">Isomerase</keyword>
<dbReference type="PROSITE" id="PS01085">
    <property type="entry name" value="RIBUL_P_3_EPIMER_1"/>
    <property type="match status" value="1"/>
</dbReference>
<evidence type="ECO:0000256" key="6">
    <source>
        <dbReference type="ARBA" id="ARBA00009541"/>
    </source>
</evidence>
<dbReference type="GO" id="GO:0046872">
    <property type="term" value="F:metal ion binding"/>
    <property type="evidence" value="ECO:0007669"/>
    <property type="project" value="UniProtKB-KW"/>
</dbReference>
<dbReference type="GO" id="GO:0006098">
    <property type="term" value="P:pentose-phosphate shunt"/>
    <property type="evidence" value="ECO:0007669"/>
    <property type="project" value="UniProtKB-UniRule"/>
</dbReference>
<dbReference type="InterPro" id="IPR011060">
    <property type="entry name" value="RibuloseP-bd_barrel"/>
</dbReference>
<dbReference type="InterPro" id="IPR013785">
    <property type="entry name" value="Aldolase_TIM"/>
</dbReference>
<evidence type="ECO:0000256" key="1">
    <source>
        <dbReference type="ARBA" id="ARBA00001782"/>
    </source>
</evidence>
<evidence type="ECO:0000256" key="3">
    <source>
        <dbReference type="ARBA" id="ARBA00001941"/>
    </source>
</evidence>
<evidence type="ECO:0000256" key="9">
    <source>
        <dbReference type="ARBA" id="ARBA00023235"/>
    </source>
</evidence>
<dbReference type="NCBIfam" id="TIGR01163">
    <property type="entry name" value="rpe"/>
    <property type="match status" value="1"/>
</dbReference>
<dbReference type="PANTHER" id="PTHR11749">
    <property type="entry name" value="RIBULOSE-5-PHOSPHATE-3-EPIMERASE"/>
    <property type="match status" value="1"/>
</dbReference>
<evidence type="ECO:0000256" key="7">
    <source>
        <dbReference type="ARBA" id="ARBA00013188"/>
    </source>
</evidence>
<accession>A0A1T5KCT2</accession>
<protein>
    <recommendedName>
        <fullName evidence="7 10">Ribulose-phosphate 3-epimerase</fullName>
        <ecNumber evidence="7 10">5.1.3.1</ecNumber>
    </recommendedName>
</protein>
<evidence type="ECO:0000256" key="10">
    <source>
        <dbReference type="NCBIfam" id="TIGR01163"/>
    </source>
</evidence>
<name>A0A1T5KCT2_9FIRM</name>
<dbReference type="NCBIfam" id="NF004076">
    <property type="entry name" value="PRK05581.1-4"/>
    <property type="match status" value="1"/>
</dbReference>
<dbReference type="OrthoDB" id="1645589at2"/>
<evidence type="ECO:0000256" key="8">
    <source>
        <dbReference type="ARBA" id="ARBA00022723"/>
    </source>
</evidence>
<dbReference type="Proteomes" id="UP000190285">
    <property type="component" value="Unassembled WGS sequence"/>
</dbReference>
<organism evidence="11 12">
    <name type="scientific">Maledivibacter halophilus</name>
    <dbReference type="NCBI Taxonomy" id="36842"/>
    <lineage>
        <taxon>Bacteria</taxon>
        <taxon>Bacillati</taxon>
        <taxon>Bacillota</taxon>
        <taxon>Clostridia</taxon>
        <taxon>Peptostreptococcales</taxon>
        <taxon>Caminicellaceae</taxon>
        <taxon>Maledivibacter</taxon>
    </lineage>
</organism>
<comment type="cofactor">
    <cofactor evidence="2">
        <name>Mn(2+)</name>
        <dbReference type="ChEBI" id="CHEBI:29035"/>
    </cofactor>
</comment>
<gene>
    <name evidence="11" type="ORF">SAMN02194393_01685</name>
</gene>
<dbReference type="EMBL" id="FUZT01000004">
    <property type="protein sequence ID" value="SKC61430.1"/>
    <property type="molecule type" value="Genomic_DNA"/>
</dbReference>
<dbReference type="Pfam" id="PF00834">
    <property type="entry name" value="Ribul_P_3_epim"/>
    <property type="match status" value="1"/>
</dbReference>
<comment type="catalytic activity">
    <reaction evidence="1">
        <text>D-ribulose 5-phosphate = D-xylulose 5-phosphate</text>
        <dbReference type="Rhea" id="RHEA:13677"/>
        <dbReference type="ChEBI" id="CHEBI:57737"/>
        <dbReference type="ChEBI" id="CHEBI:58121"/>
        <dbReference type="EC" id="5.1.3.1"/>
    </reaction>
</comment>
<evidence type="ECO:0000256" key="4">
    <source>
        <dbReference type="ARBA" id="ARBA00001947"/>
    </source>
</evidence>
<comment type="cofactor">
    <cofactor evidence="5">
        <name>Fe(2+)</name>
        <dbReference type="ChEBI" id="CHEBI:29033"/>
    </cofactor>
</comment>
<keyword evidence="8" id="KW-0479">Metal-binding</keyword>
<dbReference type="SUPFAM" id="SSF51366">
    <property type="entry name" value="Ribulose-phoshate binding barrel"/>
    <property type="match status" value="1"/>
</dbReference>
<dbReference type="PROSITE" id="PS01086">
    <property type="entry name" value="RIBUL_P_3_EPIMER_2"/>
    <property type="match status" value="1"/>
</dbReference>